<dbReference type="InterPro" id="IPR051624">
    <property type="entry name" value="RMD1/Sad1-interacting"/>
</dbReference>
<dbReference type="EMBL" id="QKRW01000018">
    <property type="protein sequence ID" value="RAL63644.1"/>
    <property type="molecule type" value="Genomic_DNA"/>
</dbReference>
<dbReference type="Proteomes" id="UP000249056">
    <property type="component" value="Unassembled WGS sequence"/>
</dbReference>
<evidence type="ECO:0000313" key="4">
    <source>
        <dbReference type="EMBL" id="RAL63644.1"/>
    </source>
</evidence>
<dbReference type="OrthoDB" id="18302at2759"/>
<reference evidence="4 5" key="1">
    <citation type="submission" date="2018-06" db="EMBL/GenBank/DDBJ databases">
        <title>Genome Sequence of the Brown Rot Fungal Pathogen Monilinia fructigena.</title>
        <authorList>
            <person name="Landi L."/>
            <person name="De Miccolis Angelini R.M."/>
            <person name="Pollastro S."/>
            <person name="Abate D."/>
            <person name="Faretra F."/>
            <person name="Romanazzi G."/>
        </authorList>
    </citation>
    <scope>NUCLEOTIDE SEQUENCE [LARGE SCALE GENOMIC DNA]</scope>
    <source>
        <strain evidence="4 5">Mfrg269</strain>
    </source>
</reference>
<evidence type="ECO:0000313" key="5">
    <source>
        <dbReference type="Proteomes" id="UP000249056"/>
    </source>
</evidence>
<feature type="domain" description="DUF155" evidence="3">
    <location>
        <begin position="116"/>
        <end position="155"/>
    </location>
</feature>
<dbReference type="InterPro" id="IPR003734">
    <property type="entry name" value="DUF155"/>
</dbReference>
<organism evidence="4 5">
    <name type="scientific">Monilinia fructigena</name>
    <dbReference type="NCBI Taxonomy" id="38457"/>
    <lineage>
        <taxon>Eukaryota</taxon>
        <taxon>Fungi</taxon>
        <taxon>Dikarya</taxon>
        <taxon>Ascomycota</taxon>
        <taxon>Pezizomycotina</taxon>
        <taxon>Leotiomycetes</taxon>
        <taxon>Helotiales</taxon>
        <taxon>Sclerotiniaceae</taxon>
        <taxon>Monilinia</taxon>
    </lineage>
</organism>
<feature type="compositionally biased region" description="Polar residues" evidence="2">
    <location>
        <begin position="1"/>
        <end position="24"/>
    </location>
</feature>
<evidence type="ECO:0000256" key="1">
    <source>
        <dbReference type="ARBA" id="ARBA00008306"/>
    </source>
</evidence>
<dbReference type="Pfam" id="PF02582">
    <property type="entry name" value="DUF155"/>
    <property type="match status" value="2"/>
</dbReference>
<dbReference type="PANTHER" id="PTHR16255">
    <property type="entry name" value="REQUIRED FOR MEIOTIC NUCLEAR DIVISION PROTEIN 1 HOMOLOG"/>
    <property type="match status" value="1"/>
</dbReference>
<comment type="similarity">
    <text evidence="1">Belongs to the RMD1/sif2 family.</text>
</comment>
<evidence type="ECO:0000259" key="3">
    <source>
        <dbReference type="Pfam" id="PF02582"/>
    </source>
</evidence>
<sequence>MASTNDDASEQTPLLSSQPLSPTDNLKKPSKNCASVVKERRHSDSFIEVEENNKPRREDLLILHTNGGDVAISNGDHSPANHLLPEVTERQLENETEALIWEGNPGIDIKIHTPEIFLFNYGVVVIWGMSVAHEKQFLEDIARFESEKLAAENVEMESLISITPKTQSVKTSLFESLVDNTIEECKDIPNQIALTGAIDLSRKEINMQIASSSSSV</sequence>
<accession>A0A395IUW5</accession>
<dbReference type="PANTHER" id="PTHR16255:SF15">
    <property type="entry name" value="SPORULATION PROTEIN RMD1"/>
    <property type="match status" value="1"/>
</dbReference>
<evidence type="ECO:0000256" key="2">
    <source>
        <dbReference type="SAM" id="MobiDB-lite"/>
    </source>
</evidence>
<dbReference type="GO" id="GO:0005739">
    <property type="term" value="C:mitochondrion"/>
    <property type="evidence" value="ECO:0007669"/>
    <property type="project" value="UniProtKB-ARBA"/>
</dbReference>
<feature type="domain" description="DUF155" evidence="3">
    <location>
        <begin position="167"/>
        <end position="210"/>
    </location>
</feature>
<protein>
    <recommendedName>
        <fullName evidence="3">DUF155 domain-containing protein</fullName>
    </recommendedName>
</protein>
<dbReference type="AlphaFoldDB" id="A0A395IUW5"/>
<comment type="caution">
    <text evidence="4">The sequence shown here is derived from an EMBL/GenBank/DDBJ whole genome shotgun (WGS) entry which is preliminary data.</text>
</comment>
<name>A0A395IUW5_9HELO</name>
<keyword evidence="5" id="KW-1185">Reference proteome</keyword>
<feature type="region of interest" description="Disordered" evidence="2">
    <location>
        <begin position="1"/>
        <end position="37"/>
    </location>
</feature>
<proteinExistence type="inferred from homology"/>
<gene>
    <name evidence="4" type="ORF">DID88_003687</name>
</gene>